<dbReference type="InterPro" id="IPR040663">
    <property type="entry name" value="DNA_pol_D_N"/>
</dbReference>
<dbReference type="GO" id="GO:0003677">
    <property type="term" value="F:DNA binding"/>
    <property type="evidence" value="ECO:0007669"/>
    <property type="project" value="InterPro"/>
</dbReference>
<feature type="domain" description="DNA polymerase delta subunit OB-fold" evidence="5">
    <location>
        <begin position="105"/>
        <end position="167"/>
    </location>
</feature>
<dbReference type="Proteomes" id="UP000193411">
    <property type="component" value="Unassembled WGS sequence"/>
</dbReference>
<feature type="compositionally biased region" description="Polar residues" evidence="3">
    <location>
        <begin position="1"/>
        <end position="15"/>
    </location>
</feature>
<dbReference type="InterPro" id="IPR024826">
    <property type="entry name" value="DNA_pol_delta/II_ssu"/>
</dbReference>
<keyword evidence="7" id="KW-1185">Reference proteome</keyword>
<evidence type="ECO:0000256" key="3">
    <source>
        <dbReference type="SAM" id="MobiDB-lite"/>
    </source>
</evidence>
<dbReference type="PANTHER" id="PTHR10416:SF0">
    <property type="entry name" value="DNA POLYMERASE DELTA SUBUNIT 2"/>
    <property type="match status" value="1"/>
</dbReference>
<gene>
    <name evidence="6" type="ORF">BCR44DRAFT_1538664</name>
</gene>
<evidence type="ECO:0000313" key="7">
    <source>
        <dbReference type="Proteomes" id="UP000193411"/>
    </source>
</evidence>
<dbReference type="Pfam" id="PF04042">
    <property type="entry name" value="DNA_pol_E_B"/>
    <property type="match status" value="1"/>
</dbReference>
<evidence type="ECO:0000256" key="1">
    <source>
        <dbReference type="ARBA" id="ARBA00006035"/>
    </source>
</evidence>
<dbReference type="STRING" id="765915.A0A1Y2HYE0"/>
<accession>A0A1Y2HYE0</accession>
<dbReference type="GO" id="GO:0043625">
    <property type="term" value="C:delta DNA polymerase complex"/>
    <property type="evidence" value="ECO:0007669"/>
    <property type="project" value="TreeGrafter"/>
</dbReference>
<dbReference type="GO" id="GO:0006271">
    <property type="term" value="P:DNA strand elongation involved in DNA replication"/>
    <property type="evidence" value="ECO:0007669"/>
    <property type="project" value="TreeGrafter"/>
</dbReference>
<organism evidence="6 7">
    <name type="scientific">Catenaria anguillulae PL171</name>
    <dbReference type="NCBI Taxonomy" id="765915"/>
    <lineage>
        <taxon>Eukaryota</taxon>
        <taxon>Fungi</taxon>
        <taxon>Fungi incertae sedis</taxon>
        <taxon>Blastocladiomycota</taxon>
        <taxon>Blastocladiomycetes</taxon>
        <taxon>Blastocladiales</taxon>
        <taxon>Catenariaceae</taxon>
        <taxon>Catenaria</taxon>
    </lineage>
</organism>
<feature type="region of interest" description="Disordered" evidence="3">
    <location>
        <begin position="1"/>
        <end position="32"/>
    </location>
</feature>
<dbReference type="OrthoDB" id="3763at2759"/>
<proteinExistence type="inferred from homology"/>
<dbReference type="Gene3D" id="3.60.21.50">
    <property type="match status" value="1"/>
</dbReference>
<protein>
    <submittedName>
        <fullName evidence="6">DNA polymerase alpha/epsilon subunit B-domain-containing protein</fullName>
    </submittedName>
</protein>
<dbReference type="AlphaFoldDB" id="A0A1Y2HYE0"/>
<comment type="caution">
    <text evidence="6">The sequence shown here is derived from an EMBL/GenBank/DDBJ whole genome shotgun (WGS) entry which is preliminary data.</text>
</comment>
<feature type="domain" description="DNA polymerase alpha/delta/epsilon subunit B" evidence="4">
    <location>
        <begin position="198"/>
        <end position="409"/>
    </location>
</feature>
<name>A0A1Y2HYE0_9FUNG</name>
<evidence type="ECO:0000313" key="6">
    <source>
        <dbReference type="EMBL" id="ORZ39519.1"/>
    </source>
</evidence>
<dbReference type="Gene3D" id="2.40.50.430">
    <property type="match status" value="2"/>
</dbReference>
<dbReference type="PANTHER" id="PTHR10416">
    <property type="entry name" value="DNA POLYMERASE DELTA SUBUNIT 2"/>
    <property type="match status" value="1"/>
</dbReference>
<keyword evidence="2" id="KW-0235">DNA replication</keyword>
<sequence length="480" mass="52154">MTVSTAPNHGSSTPTGAGPTRSPAGHLDLSPSAPLLLNPKTRTYTQQFANLYFNRLTSLRPHVHARAARKWHAHASAHVQRTLDIKPNSLVWFIGTLVRISPAAAQARKIWSDQDKVAIEDEYGRVVLEVDEYLSRNSGDKAVPLITGVVAAVIGTETKSGGFQVADMCFAGLPDPEPERPLAMAAAPNNHQEGGEWIALVSGLHFGSPSSKPLPLIMLAHYLVGNIGTPDDQHLMSLVSRLFILGNSISVAEDPASSAANTTATTTADDAYATLDACLGLIAKSMPITLLPGADDPATHLMPQQPMHKSLFMSAVNAGEGRFKSVTNPMIADWNGNNLVFTSGQPLDDVFKYLDPPSRLSLACHFLTWRHIAPTAPDTLWCYPYVDKDPFVLVRRPKVFAVGNQPHFETCLYDDNEGAHDHPESRDHAKVRVVLVPEFRTSGQLVLVNTKTLEYHVVTLDVDQGNGEQVDDEDAMDTSE</sequence>
<dbReference type="EMBL" id="MCFL01000005">
    <property type="protein sequence ID" value="ORZ39519.1"/>
    <property type="molecule type" value="Genomic_DNA"/>
</dbReference>
<dbReference type="Pfam" id="PF18018">
    <property type="entry name" value="DNA_pol_D_N"/>
    <property type="match status" value="2"/>
</dbReference>
<comment type="similarity">
    <text evidence="1">Belongs to the DNA polymerase delta/II small subunit family.</text>
</comment>
<feature type="domain" description="DNA polymerase delta subunit OB-fold" evidence="5">
    <location>
        <begin position="47"/>
        <end position="98"/>
    </location>
</feature>
<dbReference type="InterPro" id="IPR007185">
    <property type="entry name" value="DNA_pol_a/d/e_bsu"/>
</dbReference>
<evidence type="ECO:0000259" key="4">
    <source>
        <dbReference type="Pfam" id="PF04042"/>
    </source>
</evidence>
<reference evidence="6 7" key="1">
    <citation type="submission" date="2016-07" db="EMBL/GenBank/DDBJ databases">
        <title>Pervasive Adenine N6-methylation of Active Genes in Fungi.</title>
        <authorList>
            <consortium name="DOE Joint Genome Institute"/>
            <person name="Mondo S.J."/>
            <person name="Dannebaum R.O."/>
            <person name="Kuo R.C."/>
            <person name="Labutti K."/>
            <person name="Haridas S."/>
            <person name="Kuo A."/>
            <person name="Salamov A."/>
            <person name="Ahrendt S.R."/>
            <person name="Lipzen A."/>
            <person name="Sullivan W."/>
            <person name="Andreopoulos W.B."/>
            <person name="Clum A."/>
            <person name="Lindquist E."/>
            <person name="Daum C."/>
            <person name="Ramamoorthy G.K."/>
            <person name="Gryganskyi A."/>
            <person name="Culley D."/>
            <person name="Magnuson J.K."/>
            <person name="James T.Y."/>
            <person name="O'Malley M.A."/>
            <person name="Stajich J.E."/>
            <person name="Spatafora J.W."/>
            <person name="Visel A."/>
            <person name="Grigoriev I.V."/>
        </authorList>
    </citation>
    <scope>NUCLEOTIDE SEQUENCE [LARGE SCALE GENOMIC DNA]</scope>
    <source>
        <strain evidence="6 7">PL171</strain>
    </source>
</reference>
<evidence type="ECO:0000256" key="2">
    <source>
        <dbReference type="ARBA" id="ARBA00022705"/>
    </source>
</evidence>
<evidence type="ECO:0000259" key="5">
    <source>
        <dbReference type="Pfam" id="PF18018"/>
    </source>
</evidence>